<protein>
    <recommendedName>
        <fullName evidence="4">Sterile alpha motif domain-containing protein 3</fullName>
    </recommendedName>
</protein>
<feature type="region of interest" description="Disordered" evidence="1">
    <location>
        <begin position="251"/>
        <end position="281"/>
    </location>
</feature>
<evidence type="ECO:0000313" key="2">
    <source>
        <dbReference type="Ensembl" id="ENSDLAP00005065543.1"/>
    </source>
</evidence>
<name>A0A8P4K3W5_DICLA</name>
<dbReference type="PANTHER" id="PTHR31025">
    <property type="entry name" value="SI:CH211-196P9.1-RELATED"/>
    <property type="match status" value="1"/>
</dbReference>
<evidence type="ECO:0008006" key="4">
    <source>
        <dbReference type="Google" id="ProtNLM"/>
    </source>
</evidence>
<dbReference type="Proteomes" id="UP000694389">
    <property type="component" value="Unassembled WGS sequence"/>
</dbReference>
<reference evidence="2" key="1">
    <citation type="submission" date="2025-08" db="UniProtKB">
        <authorList>
            <consortium name="Ensembl"/>
        </authorList>
    </citation>
    <scope>IDENTIFICATION</scope>
</reference>
<dbReference type="Ensembl" id="ENSDLAT00005077007.1">
    <property type="protein sequence ID" value="ENSDLAP00005065543.1"/>
    <property type="gene ID" value="ENSDLAG00005032199.1"/>
</dbReference>
<feature type="compositionally biased region" description="Polar residues" evidence="1">
    <location>
        <begin position="253"/>
        <end position="271"/>
    </location>
</feature>
<dbReference type="PANTHER" id="PTHR31025:SF30">
    <property type="entry name" value="SI:DKEY-15H8.17"/>
    <property type="match status" value="1"/>
</dbReference>
<dbReference type="GeneTree" id="ENSGT00940000163828"/>
<accession>A0A8P4K3W5</accession>
<evidence type="ECO:0000313" key="3">
    <source>
        <dbReference type="Proteomes" id="UP000694389"/>
    </source>
</evidence>
<reference evidence="2" key="2">
    <citation type="submission" date="2025-09" db="UniProtKB">
        <authorList>
            <consortium name="Ensembl"/>
        </authorList>
    </citation>
    <scope>IDENTIFICATION</scope>
</reference>
<organism evidence="2 3">
    <name type="scientific">Dicentrarchus labrax</name>
    <name type="common">European seabass</name>
    <name type="synonym">Morone labrax</name>
    <dbReference type="NCBI Taxonomy" id="13489"/>
    <lineage>
        <taxon>Eukaryota</taxon>
        <taxon>Metazoa</taxon>
        <taxon>Chordata</taxon>
        <taxon>Craniata</taxon>
        <taxon>Vertebrata</taxon>
        <taxon>Euteleostomi</taxon>
        <taxon>Actinopterygii</taxon>
        <taxon>Neopterygii</taxon>
        <taxon>Teleostei</taxon>
        <taxon>Neoteleostei</taxon>
        <taxon>Acanthomorphata</taxon>
        <taxon>Eupercaria</taxon>
        <taxon>Moronidae</taxon>
        <taxon>Dicentrarchus</taxon>
    </lineage>
</organism>
<keyword evidence="3" id="KW-1185">Reference proteome</keyword>
<sequence>MSICTSESRLSDHPLKPKHHYLNHYPELIVQFGPLIHLWTLRFESKDTYFKQCARRLHNFKNLCGTLAERHQLFQSFLSAGTLFPPSVVVEKGTEFIVGDYNDKIRQSVAHLNFDHLNTLISHDVTVKGTTYKSNMFVVVGHNDDGLVVGKIKKAVIHKNSAVFMSSIGDEIKVIILKTLPNLSEDTQKQIITALEISGVESTEDLKYVQQDDLRDLLPVIQQRKLLKAFKMGKYYQYSVFLSRTLKRHQTSRRSGQLQRPTDSYGCTQFQPDPPPEETNETVEQKRQQLVNIYRQEGIQGSERAEVINLMKTTFCLQRNHINQTPAPSIEDLKIQWPYLFTPRGLYCHFELLTDISVLRALELSIEECGQGIEKYLRTKLKNKDVQSEDGELTLCIIQLLMQYFFVYNDCTCNSILNLDTVVHVLQMSATAADVERTLTLPTSPRLILLVAGDGVTLGHWMISIESQVICEGIQKTFITGLAAVFATYYVFNLQYQEEAARTLEFVQSRLIGINPERGRKTSQGKVVSKKTGKLVHKKATTVNPHVATLLKNVMDFEWGFI</sequence>
<proteinExistence type="predicted"/>
<evidence type="ECO:0000256" key="1">
    <source>
        <dbReference type="SAM" id="MobiDB-lite"/>
    </source>
</evidence>
<dbReference type="AlphaFoldDB" id="A0A8P4K3W5"/>